<keyword evidence="3" id="KW-1185">Reference proteome</keyword>
<feature type="compositionally biased region" description="Basic residues" evidence="1">
    <location>
        <begin position="1"/>
        <end position="10"/>
    </location>
</feature>
<evidence type="ECO:0000313" key="2">
    <source>
        <dbReference type="EMBL" id="TPX17856.1"/>
    </source>
</evidence>
<dbReference type="EMBL" id="SKBQ01000012">
    <property type="protein sequence ID" value="TPX17856.1"/>
    <property type="molecule type" value="Genomic_DNA"/>
</dbReference>
<evidence type="ECO:0000256" key="1">
    <source>
        <dbReference type="SAM" id="MobiDB-lite"/>
    </source>
</evidence>
<accession>A0A507BEV6</accession>
<evidence type="ECO:0000313" key="3">
    <source>
        <dbReference type="Proteomes" id="UP000319257"/>
    </source>
</evidence>
<dbReference type="RefSeq" id="XP_030999567.1">
    <property type="nucleotide sequence ID" value="XM_031137203.1"/>
</dbReference>
<organism evidence="2 3">
    <name type="scientific">Thyridium curvatum</name>
    <dbReference type="NCBI Taxonomy" id="1093900"/>
    <lineage>
        <taxon>Eukaryota</taxon>
        <taxon>Fungi</taxon>
        <taxon>Dikarya</taxon>
        <taxon>Ascomycota</taxon>
        <taxon>Pezizomycotina</taxon>
        <taxon>Sordariomycetes</taxon>
        <taxon>Sordariomycetidae</taxon>
        <taxon>Thyridiales</taxon>
        <taxon>Thyridiaceae</taxon>
        <taxon>Thyridium</taxon>
    </lineage>
</organism>
<dbReference type="InterPro" id="IPR032675">
    <property type="entry name" value="LRR_dom_sf"/>
</dbReference>
<dbReference type="OrthoDB" id="550575at2759"/>
<dbReference type="InParanoid" id="A0A507BEV6"/>
<proteinExistence type="predicted"/>
<feature type="region of interest" description="Disordered" evidence="1">
    <location>
        <begin position="1"/>
        <end position="68"/>
    </location>
</feature>
<name>A0A507BEV6_9PEZI</name>
<dbReference type="Gene3D" id="3.80.10.10">
    <property type="entry name" value="Ribonuclease Inhibitor"/>
    <property type="match status" value="1"/>
</dbReference>
<protein>
    <submittedName>
        <fullName evidence="2">Uncharacterized protein</fullName>
    </submittedName>
</protein>
<gene>
    <name evidence="2" type="ORF">E0L32_002957</name>
</gene>
<sequence length="295" mass="33004">MARGRRKKKSASNGQPASNTQSSSNGAAASSSTQPVPEDIEVIISAKPPSQEAEAEASMPPKPVPKGLDEAFFERSWSRDDEASGGDWDTYDQIIGTDTTYIGFGSSFQLADRHIDDILALGSSVCENLSEFEFWFEDVSYDARNDAWGVTTEGLVRLARACPGLTRVQLQRTTRIKDAALLAFVEHCPGLVSLEITDGPGQEHSFTERAFDELREHPDWADELDALIISHGGPRRSMKALRRLGRRRPGLTITMVGLCEEKKWGDWELERVETQYRAGREYRPNWGFIYDEDSW</sequence>
<dbReference type="AlphaFoldDB" id="A0A507BEV6"/>
<feature type="compositionally biased region" description="Low complexity" evidence="1">
    <location>
        <begin position="17"/>
        <end position="34"/>
    </location>
</feature>
<dbReference type="Proteomes" id="UP000319257">
    <property type="component" value="Unassembled WGS sequence"/>
</dbReference>
<comment type="caution">
    <text evidence="2">The sequence shown here is derived from an EMBL/GenBank/DDBJ whole genome shotgun (WGS) entry which is preliminary data.</text>
</comment>
<dbReference type="GeneID" id="41970404"/>
<reference evidence="2 3" key="1">
    <citation type="submission" date="2019-06" db="EMBL/GenBank/DDBJ databases">
        <title>Draft genome sequence of the filamentous fungus Phialemoniopsis curvata isolated from diesel fuel.</title>
        <authorList>
            <person name="Varaljay V.A."/>
            <person name="Lyon W.J."/>
            <person name="Crouch A.L."/>
            <person name="Drake C.E."/>
            <person name="Hollomon J.M."/>
            <person name="Nadeau L.J."/>
            <person name="Nunn H.S."/>
            <person name="Stevenson B.S."/>
            <person name="Bojanowski C.L."/>
            <person name="Crookes-Goodson W.J."/>
        </authorList>
    </citation>
    <scope>NUCLEOTIDE SEQUENCE [LARGE SCALE GENOMIC DNA]</scope>
    <source>
        <strain evidence="2 3">D216</strain>
    </source>
</reference>
<dbReference type="STRING" id="1093900.A0A507BEV6"/>